<proteinExistence type="predicted"/>
<name>A0ACC5R892_9HYPH</name>
<keyword evidence="2" id="KW-1185">Reference proteome</keyword>
<sequence>MPASSAIRLKRQLPLYGLFASGSLALLGNAIASVALPWFVLSLTKSPLWTGVAAAAGLVPLILGAFLGGSLIDRHGARTIAIIASLVSAAAVAAVPALHHAGFLSIGLLIALIAIGAVFDGPGMTAEESRMPELARLARFKLEKVTSIDNLIEGLATLIGPAVAGLAIALVGMQNTLWLTALCSLVAACFIAVSLPRERPHRIAQRAQAPQDTLAGLKLLLADPLLRPLLLFAAAFVAVAASLGTVVMPAFFLLSGREALDLGLFLSILGGATMVGTVAFALWGEHFSQRWLFLSGCAAQALAFLVLAFHTSPVVLWGAAALAGLAGGPLGPIANAALYRRIPLALRGRALGAATSLVLVATPVAVIIAGAAVELTDARVVLWASAILLGAFVFVASLLPGLYELDRSDKAAAGAMSQI</sequence>
<dbReference type="Proteomes" id="UP000616151">
    <property type="component" value="Unassembled WGS sequence"/>
</dbReference>
<dbReference type="EMBL" id="JAENHL010000007">
    <property type="protein sequence ID" value="MBK1868802.1"/>
    <property type="molecule type" value="Genomic_DNA"/>
</dbReference>
<evidence type="ECO:0000313" key="1">
    <source>
        <dbReference type="EMBL" id="MBK1868802.1"/>
    </source>
</evidence>
<evidence type="ECO:0000313" key="2">
    <source>
        <dbReference type="Proteomes" id="UP000616151"/>
    </source>
</evidence>
<reference evidence="1" key="1">
    <citation type="submission" date="2021-01" db="EMBL/GenBank/DDBJ databases">
        <authorList>
            <person name="Sun Q."/>
        </authorList>
    </citation>
    <scope>NUCLEOTIDE SEQUENCE</scope>
    <source>
        <strain evidence="1">YIM B02566</strain>
    </source>
</reference>
<organism evidence="1 2">
    <name type="scientific">Taklimakanibacter albus</name>
    <dbReference type="NCBI Taxonomy" id="2800327"/>
    <lineage>
        <taxon>Bacteria</taxon>
        <taxon>Pseudomonadati</taxon>
        <taxon>Pseudomonadota</taxon>
        <taxon>Alphaproteobacteria</taxon>
        <taxon>Hyphomicrobiales</taxon>
        <taxon>Aestuariivirgaceae</taxon>
        <taxon>Taklimakanibacter</taxon>
    </lineage>
</organism>
<comment type="caution">
    <text evidence="1">The sequence shown here is derived from an EMBL/GenBank/DDBJ whole genome shotgun (WGS) entry which is preliminary data.</text>
</comment>
<accession>A0ACC5R892</accession>
<gene>
    <name evidence="1" type="ORF">JHL16_20765</name>
</gene>
<protein>
    <submittedName>
        <fullName evidence="1">MFS transporter</fullName>
    </submittedName>
</protein>